<protein>
    <submittedName>
        <fullName evidence="2">HlyD family efflux transporter periplasmic adaptor subunit</fullName>
    </submittedName>
</protein>
<dbReference type="RefSeq" id="WP_346242733.1">
    <property type="nucleotide sequence ID" value="NZ_JAZHYP010000009.1"/>
</dbReference>
<dbReference type="InterPro" id="IPR058625">
    <property type="entry name" value="MdtA-like_BSH"/>
</dbReference>
<organism evidence="2 3">
    <name type="scientific">Mariniflexile soesokkakense</name>
    <dbReference type="NCBI Taxonomy" id="1343160"/>
    <lineage>
        <taxon>Bacteria</taxon>
        <taxon>Pseudomonadati</taxon>
        <taxon>Bacteroidota</taxon>
        <taxon>Flavobacteriia</taxon>
        <taxon>Flavobacteriales</taxon>
        <taxon>Flavobacteriaceae</taxon>
        <taxon>Mariniflexile</taxon>
    </lineage>
</organism>
<evidence type="ECO:0000313" key="3">
    <source>
        <dbReference type="Proteomes" id="UP001416393"/>
    </source>
</evidence>
<sequence length="373" mass="41365">MRKIILSVLGVLLIIASIFLAKFLIASKDKPKPVQEKVVKTVFVDTVKNGGVQVKIPANGSLVAKRRVEIYSEVQGIFKSGSILFKPGQKYSAGQSLIRIDASEHYANVQSSKSNLYNSIAAIMPDLRLDFPEVYQKWQNYLNAFDLNKTALKLPEMSSEKENYFITGRGIVSNYYNLKNLEQRLSKYIITAPFSGILTEALVTEGTLIRNGQKLGEFIDPSEYEMEVNVSKSYANLLKVGETVELSNLNKTESYQGIISRVNGSVDQTTQTITAYIDVKNPDLKEGIYLEANIDGDTVQDAIEVDRNLLLDDQQVFVIKDGLLDTMPVTPVYFSETKVVLQGLPNGTILLKKPVPGAYAGMLVKSFEAEANL</sequence>
<proteinExistence type="predicted"/>
<evidence type="ECO:0000313" key="2">
    <source>
        <dbReference type="EMBL" id="MEN3324935.1"/>
    </source>
</evidence>
<dbReference type="Pfam" id="PF25917">
    <property type="entry name" value="BSH_RND"/>
    <property type="match status" value="1"/>
</dbReference>
<gene>
    <name evidence="2" type="ORF">VP395_14440</name>
</gene>
<dbReference type="Gene3D" id="2.40.30.170">
    <property type="match status" value="1"/>
</dbReference>
<comment type="caution">
    <text evidence="2">The sequence shown here is derived from an EMBL/GenBank/DDBJ whole genome shotgun (WGS) entry which is preliminary data.</text>
</comment>
<dbReference type="SUPFAM" id="SSF111369">
    <property type="entry name" value="HlyD-like secretion proteins"/>
    <property type="match status" value="1"/>
</dbReference>
<dbReference type="Gene3D" id="2.40.50.100">
    <property type="match status" value="1"/>
</dbReference>
<name>A0ABV0AF60_9FLAO</name>
<dbReference type="PANTHER" id="PTHR30469">
    <property type="entry name" value="MULTIDRUG RESISTANCE PROTEIN MDTA"/>
    <property type="match status" value="1"/>
</dbReference>
<evidence type="ECO:0000259" key="1">
    <source>
        <dbReference type="Pfam" id="PF25917"/>
    </source>
</evidence>
<dbReference type="EMBL" id="JAZHYP010000009">
    <property type="protein sequence ID" value="MEN3324935.1"/>
    <property type="molecule type" value="Genomic_DNA"/>
</dbReference>
<keyword evidence="3" id="KW-1185">Reference proteome</keyword>
<feature type="domain" description="Multidrug resistance protein MdtA-like barrel-sandwich hybrid" evidence="1">
    <location>
        <begin position="66"/>
        <end position="214"/>
    </location>
</feature>
<dbReference type="Gene3D" id="1.10.287.470">
    <property type="entry name" value="Helix hairpin bin"/>
    <property type="match status" value="1"/>
</dbReference>
<dbReference type="Proteomes" id="UP001416393">
    <property type="component" value="Unassembled WGS sequence"/>
</dbReference>
<accession>A0ABV0AF60</accession>
<reference evidence="2 3" key="1">
    <citation type="submission" date="2024-01" db="EMBL/GenBank/DDBJ databases">
        <title>Mariniflexile litorale sp. nov., isolated from the shallow sediments of the Sea of Japan.</title>
        <authorList>
            <person name="Romanenko L."/>
            <person name="Bystritskaya E."/>
            <person name="Isaeva M."/>
        </authorList>
    </citation>
    <scope>NUCLEOTIDE SEQUENCE [LARGE SCALE GENOMIC DNA]</scope>
    <source>
        <strain evidence="2 3">KCTC 32427</strain>
    </source>
</reference>